<evidence type="ECO:0000313" key="1">
    <source>
        <dbReference type="EMBL" id="KAF9480019.1"/>
    </source>
</evidence>
<reference evidence="1" key="1">
    <citation type="submission" date="2020-11" db="EMBL/GenBank/DDBJ databases">
        <authorList>
            <consortium name="DOE Joint Genome Institute"/>
            <person name="Ahrendt S."/>
            <person name="Riley R."/>
            <person name="Andreopoulos W."/>
            <person name="Labutti K."/>
            <person name="Pangilinan J."/>
            <person name="Ruiz-Duenas F.J."/>
            <person name="Barrasa J.M."/>
            <person name="Sanchez-Garcia M."/>
            <person name="Camarero S."/>
            <person name="Miyauchi S."/>
            <person name="Serrano A."/>
            <person name="Linde D."/>
            <person name="Babiker R."/>
            <person name="Drula E."/>
            <person name="Ayuso-Fernandez I."/>
            <person name="Pacheco R."/>
            <person name="Padilla G."/>
            <person name="Ferreira P."/>
            <person name="Barriuso J."/>
            <person name="Kellner H."/>
            <person name="Castanera R."/>
            <person name="Alfaro M."/>
            <person name="Ramirez L."/>
            <person name="Pisabarro A.G."/>
            <person name="Kuo A."/>
            <person name="Tritt A."/>
            <person name="Lipzen A."/>
            <person name="He G."/>
            <person name="Yan M."/>
            <person name="Ng V."/>
            <person name="Cullen D."/>
            <person name="Martin F."/>
            <person name="Rosso M.-N."/>
            <person name="Henrissat B."/>
            <person name="Hibbett D."/>
            <person name="Martinez A.T."/>
            <person name="Grigoriev I.V."/>
        </authorList>
    </citation>
    <scope>NUCLEOTIDE SEQUENCE</scope>
    <source>
        <strain evidence="1">CIRM-BRFM 674</strain>
    </source>
</reference>
<evidence type="ECO:0000313" key="2">
    <source>
        <dbReference type="Proteomes" id="UP000807469"/>
    </source>
</evidence>
<name>A0A9P5Z2P7_9AGAR</name>
<organism evidence="1 2">
    <name type="scientific">Pholiota conissans</name>
    <dbReference type="NCBI Taxonomy" id="109636"/>
    <lineage>
        <taxon>Eukaryota</taxon>
        <taxon>Fungi</taxon>
        <taxon>Dikarya</taxon>
        <taxon>Basidiomycota</taxon>
        <taxon>Agaricomycotina</taxon>
        <taxon>Agaricomycetes</taxon>
        <taxon>Agaricomycetidae</taxon>
        <taxon>Agaricales</taxon>
        <taxon>Agaricineae</taxon>
        <taxon>Strophariaceae</taxon>
        <taxon>Pholiota</taxon>
    </lineage>
</organism>
<dbReference type="AlphaFoldDB" id="A0A9P5Z2P7"/>
<accession>A0A9P5Z2P7</accession>
<comment type="caution">
    <text evidence="1">The sequence shown here is derived from an EMBL/GenBank/DDBJ whole genome shotgun (WGS) entry which is preliminary data.</text>
</comment>
<gene>
    <name evidence="1" type="ORF">BDN70DRAFT_656892</name>
</gene>
<sequence>MLQRSDIFRRPSSFGGLFCRLFHPIIILHANSRNFLISQLRPHRITMRTRSLRYHSARTGSSGRTRHACPQFIWRMHCDCEEMSHEALRLSQKAFNSPSNFLSCDDITRKNGKWQKHIYGALKFIGKLLGSNYFEFLTGGFPRGPSTNIELCVQPRGLTAPRFCRQLGVEGRWITQIRT</sequence>
<proteinExistence type="predicted"/>
<dbReference type="EMBL" id="MU155202">
    <property type="protein sequence ID" value="KAF9480019.1"/>
    <property type="molecule type" value="Genomic_DNA"/>
</dbReference>
<protein>
    <submittedName>
        <fullName evidence="1">Uncharacterized protein</fullName>
    </submittedName>
</protein>
<dbReference type="Proteomes" id="UP000807469">
    <property type="component" value="Unassembled WGS sequence"/>
</dbReference>
<keyword evidence="2" id="KW-1185">Reference proteome</keyword>